<dbReference type="PROSITE" id="PS51471">
    <property type="entry name" value="FE2OG_OXY"/>
    <property type="match status" value="1"/>
</dbReference>
<evidence type="ECO:0000313" key="3">
    <source>
        <dbReference type="Proteomes" id="UP000631114"/>
    </source>
</evidence>
<dbReference type="Gene3D" id="2.60.120.330">
    <property type="entry name" value="B-lactam Antibiotic, Isopenicillin N Synthase, Chain"/>
    <property type="match status" value="1"/>
</dbReference>
<comment type="caution">
    <text evidence="2">The sequence shown here is derived from an EMBL/GenBank/DDBJ whole genome shotgun (WGS) entry which is preliminary data.</text>
</comment>
<dbReference type="InterPro" id="IPR005123">
    <property type="entry name" value="Oxoglu/Fe-dep_dioxygenase_dom"/>
</dbReference>
<evidence type="ECO:0000259" key="1">
    <source>
        <dbReference type="PROSITE" id="PS51471"/>
    </source>
</evidence>
<dbReference type="Proteomes" id="UP000631114">
    <property type="component" value="Unassembled WGS sequence"/>
</dbReference>
<proteinExistence type="predicted"/>
<accession>A0A835HVQ6</accession>
<keyword evidence="3" id="KW-1185">Reference proteome</keyword>
<dbReference type="InterPro" id="IPR050231">
    <property type="entry name" value="Iron_ascorbate_oxido_reductase"/>
</dbReference>
<dbReference type="Pfam" id="PF03171">
    <property type="entry name" value="2OG-FeII_Oxy"/>
    <property type="match status" value="1"/>
</dbReference>
<dbReference type="InterPro" id="IPR027443">
    <property type="entry name" value="IPNS-like_sf"/>
</dbReference>
<name>A0A835HVQ6_9MAGN</name>
<feature type="domain" description="Fe2OG dioxygenase" evidence="1">
    <location>
        <begin position="3"/>
        <end position="104"/>
    </location>
</feature>
<gene>
    <name evidence="2" type="ORF">IFM89_017959</name>
</gene>
<dbReference type="PANTHER" id="PTHR47990">
    <property type="entry name" value="2-OXOGLUTARATE (2OG) AND FE(II)-DEPENDENT OXYGENASE SUPERFAMILY PROTEIN-RELATED"/>
    <property type="match status" value="1"/>
</dbReference>
<dbReference type="InterPro" id="IPR044861">
    <property type="entry name" value="IPNS-like_FE2OG_OXY"/>
</dbReference>
<reference evidence="2 3" key="1">
    <citation type="submission" date="2020-10" db="EMBL/GenBank/DDBJ databases">
        <title>The Coptis chinensis genome and diversification of protoberbering-type alkaloids.</title>
        <authorList>
            <person name="Wang B."/>
            <person name="Shu S."/>
            <person name="Song C."/>
            <person name="Liu Y."/>
        </authorList>
    </citation>
    <scope>NUCLEOTIDE SEQUENCE [LARGE SCALE GENOMIC DNA]</scope>
    <source>
        <strain evidence="2">HL-2020</strain>
        <tissue evidence="2">Leaf</tissue>
    </source>
</reference>
<organism evidence="2 3">
    <name type="scientific">Coptis chinensis</name>
    <dbReference type="NCBI Taxonomy" id="261450"/>
    <lineage>
        <taxon>Eukaryota</taxon>
        <taxon>Viridiplantae</taxon>
        <taxon>Streptophyta</taxon>
        <taxon>Embryophyta</taxon>
        <taxon>Tracheophyta</taxon>
        <taxon>Spermatophyta</taxon>
        <taxon>Magnoliopsida</taxon>
        <taxon>Ranunculales</taxon>
        <taxon>Ranunculaceae</taxon>
        <taxon>Coptidoideae</taxon>
        <taxon>Coptis</taxon>
    </lineage>
</organism>
<evidence type="ECO:0000313" key="2">
    <source>
        <dbReference type="EMBL" id="KAF9605616.1"/>
    </source>
</evidence>
<dbReference type="SUPFAM" id="SSF51197">
    <property type="entry name" value="Clavaminate synthase-like"/>
    <property type="match status" value="1"/>
</dbReference>
<dbReference type="OrthoDB" id="288590at2759"/>
<sequence>MNCAESCALVSHYYPSCPEPELTLGTASHTDPTYLTVLLQDNIGGLQVLHDGHWIDVNPIPGALVINIGDLLQIASNDKFKSIEHRVLANHVGPRVSVACFLTPRFDMATKPFGPIKELISDESRPVYREISMNEYLAQFFSQGLDEKCMSSFKL</sequence>
<dbReference type="EMBL" id="JADFTS010000005">
    <property type="protein sequence ID" value="KAF9605616.1"/>
    <property type="molecule type" value="Genomic_DNA"/>
</dbReference>
<dbReference type="AlphaFoldDB" id="A0A835HVQ6"/>
<protein>
    <recommendedName>
        <fullName evidence="1">Fe2OG dioxygenase domain-containing protein</fullName>
    </recommendedName>
</protein>